<gene>
    <name evidence="1" type="ordered locus">Tpen_0590</name>
</gene>
<dbReference type="HOGENOM" id="CLU_1269991_0_0_2"/>
<proteinExistence type="predicted"/>
<reference evidence="2" key="1">
    <citation type="journal article" date="2008" name="J. Bacteriol.">
        <title>Genome sequence of Thermofilum pendens reveals an exceptional loss of biosynthetic pathways without genome reduction.</title>
        <authorList>
            <person name="Anderson I."/>
            <person name="Rodriguez J."/>
            <person name="Susanti D."/>
            <person name="Porat I."/>
            <person name="Reich C."/>
            <person name="Ulrich L.E."/>
            <person name="Elkins J.G."/>
            <person name="Mavromatis K."/>
            <person name="Lykidis A."/>
            <person name="Kim E."/>
            <person name="Thompson L.S."/>
            <person name="Nolan M."/>
            <person name="Land M."/>
            <person name="Copeland A."/>
            <person name="Lapidus A."/>
            <person name="Lucas S."/>
            <person name="Detter C."/>
            <person name="Zhulin I.B."/>
            <person name="Olsen G.J."/>
            <person name="Whitman W."/>
            <person name="Mukhopadhyay B."/>
            <person name="Bristow J."/>
            <person name="Kyrpides N."/>
        </authorList>
    </citation>
    <scope>NUCLEOTIDE SEQUENCE [LARGE SCALE GENOMIC DNA]</scope>
    <source>
        <strain evidence="2">DSM 2475 / Hrk 5</strain>
    </source>
</reference>
<accession>A1RXR5</accession>
<evidence type="ECO:0000313" key="2">
    <source>
        <dbReference type="Proteomes" id="UP000000641"/>
    </source>
</evidence>
<organism evidence="1 2">
    <name type="scientific">Thermofilum pendens (strain DSM 2475 / Hrk 5)</name>
    <dbReference type="NCBI Taxonomy" id="368408"/>
    <lineage>
        <taxon>Archaea</taxon>
        <taxon>Thermoproteota</taxon>
        <taxon>Thermoprotei</taxon>
        <taxon>Thermofilales</taxon>
        <taxon>Thermofilaceae</taxon>
        <taxon>Thermofilum</taxon>
    </lineage>
</organism>
<dbReference type="EnsemblBacteria" id="ABL77995">
    <property type="protein sequence ID" value="ABL77995"/>
    <property type="gene ID" value="Tpen_0590"/>
</dbReference>
<dbReference type="EMBL" id="CP000505">
    <property type="protein sequence ID" value="ABL77995.1"/>
    <property type="molecule type" value="Genomic_DNA"/>
</dbReference>
<dbReference type="KEGG" id="tpe:Tpen_0590"/>
<keyword evidence="2" id="KW-1185">Reference proteome</keyword>
<dbReference type="OrthoDB" id="383514at2157"/>
<dbReference type="GeneID" id="4600632"/>
<dbReference type="RefSeq" id="WP_011752260.1">
    <property type="nucleotide sequence ID" value="NC_008698.1"/>
</dbReference>
<dbReference type="AlphaFoldDB" id="A1RXR5"/>
<name>A1RXR5_THEPD</name>
<dbReference type="eggNOG" id="arCOG06056">
    <property type="taxonomic scope" value="Archaea"/>
</dbReference>
<protein>
    <submittedName>
        <fullName evidence="1">Uncharacterized protein</fullName>
    </submittedName>
</protein>
<sequence length="232" mass="26310">MYGNFEREWLRRLARAYAFWKKFWDDLLPKPENPLTRIVFTLPKKEEESIDEIARKLEEAGHGDFVRALLAEKKPRVLLGFLYYAGPIGEAVYGVYRYASSHVKCSNVVVEDFSADALTVSDAIAKWKADKIVVFTAKKRGRKPALYAYSLVLRKPREWEAVEAIRPSLEGSLDIDDLLRGLSVFLPGTTIHVYECEPAENEPDTCEKSLIDAVIGEVSHECISEDPNNGSR</sequence>
<evidence type="ECO:0000313" key="1">
    <source>
        <dbReference type="EMBL" id="ABL77995.1"/>
    </source>
</evidence>
<dbReference type="STRING" id="368408.Tpen_0590"/>
<dbReference type="Proteomes" id="UP000000641">
    <property type="component" value="Chromosome"/>
</dbReference>